<proteinExistence type="predicted"/>
<reference evidence="1" key="1">
    <citation type="submission" date="2022-04" db="EMBL/GenBank/DDBJ databases">
        <title>Jade perch genome.</title>
        <authorList>
            <person name="Chao B."/>
        </authorList>
    </citation>
    <scope>NUCLEOTIDE SEQUENCE</scope>
    <source>
        <strain evidence="1">CB-2022</strain>
    </source>
</reference>
<name>A0ACB8X9H2_9TELE</name>
<evidence type="ECO:0000313" key="1">
    <source>
        <dbReference type="EMBL" id="KAI3376684.1"/>
    </source>
</evidence>
<keyword evidence="2" id="KW-1185">Reference proteome</keyword>
<comment type="caution">
    <text evidence="1">The sequence shown here is derived from an EMBL/GenBank/DDBJ whole genome shotgun (WGS) entry which is preliminary data.</text>
</comment>
<dbReference type="Proteomes" id="UP000831701">
    <property type="component" value="Chromosome 2"/>
</dbReference>
<organism evidence="1 2">
    <name type="scientific">Scortum barcoo</name>
    <name type="common">barcoo grunter</name>
    <dbReference type="NCBI Taxonomy" id="214431"/>
    <lineage>
        <taxon>Eukaryota</taxon>
        <taxon>Metazoa</taxon>
        <taxon>Chordata</taxon>
        <taxon>Craniata</taxon>
        <taxon>Vertebrata</taxon>
        <taxon>Euteleostomi</taxon>
        <taxon>Actinopterygii</taxon>
        <taxon>Neopterygii</taxon>
        <taxon>Teleostei</taxon>
        <taxon>Neoteleostei</taxon>
        <taxon>Acanthomorphata</taxon>
        <taxon>Eupercaria</taxon>
        <taxon>Centrarchiformes</taxon>
        <taxon>Terapontoidei</taxon>
        <taxon>Terapontidae</taxon>
        <taxon>Scortum</taxon>
    </lineage>
</organism>
<protein>
    <submittedName>
        <fullName evidence="1">Uncharacterized protein</fullName>
    </submittedName>
</protein>
<sequence length="161" mass="18440">MTIWMIQRRHRETVMWSDETKIELFGINSTRLATKEWLCKKHFNVLEWPKPVSRPEPNRKSLEGAQQQPRNLKDLEKICMEEWAKIPAAVCKPGQELQETFDLYLLAVVRRNITDGKSITANRKPTTETLLSEAPICLTWVPKGNGQCFRVLCGTSASSVA</sequence>
<accession>A0ACB8X9H2</accession>
<evidence type="ECO:0000313" key="2">
    <source>
        <dbReference type="Proteomes" id="UP000831701"/>
    </source>
</evidence>
<dbReference type="EMBL" id="CM041532">
    <property type="protein sequence ID" value="KAI3376684.1"/>
    <property type="molecule type" value="Genomic_DNA"/>
</dbReference>
<gene>
    <name evidence="1" type="ORF">L3Q82_017114</name>
</gene>